<dbReference type="Pfam" id="PF01047">
    <property type="entry name" value="MarR"/>
    <property type="match status" value="1"/>
</dbReference>
<dbReference type="SMART" id="SM00347">
    <property type="entry name" value="HTH_MARR"/>
    <property type="match status" value="1"/>
</dbReference>
<dbReference type="GO" id="GO:0003700">
    <property type="term" value="F:DNA-binding transcription factor activity"/>
    <property type="evidence" value="ECO:0007669"/>
    <property type="project" value="InterPro"/>
</dbReference>
<organism evidence="2 3">
    <name type="scientific">Weissella viridescens</name>
    <name type="common">Lactobacillus viridescens</name>
    <dbReference type="NCBI Taxonomy" id="1629"/>
    <lineage>
        <taxon>Bacteria</taxon>
        <taxon>Bacillati</taxon>
        <taxon>Bacillota</taxon>
        <taxon>Bacilli</taxon>
        <taxon>Lactobacillales</taxon>
        <taxon>Lactobacillaceae</taxon>
        <taxon>Weissella</taxon>
    </lineage>
</organism>
<comment type="caution">
    <text evidence="2">The sequence shown here is derived from an EMBL/GenBank/DDBJ whole genome shotgun (WGS) entry which is preliminary data.</text>
</comment>
<dbReference type="PANTHER" id="PTHR33164">
    <property type="entry name" value="TRANSCRIPTIONAL REGULATOR, MARR FAMILY"/>
    <property type="match status" value="1"/>
</dbReference>
<gene>
    <name evidence="2" type="ORF">D3P96_06690</name>
</gene>
<dbReference type="PROSITE" id="PS50995">
    <property type="entry name" value="HTH_MARR_2"/>
    <property type="match status" value="1"/>
</dbReference>
<dbReference type="PRINTS" id="PR00598">
    <property type="entry name" value="HTHMARR"/>
</dbReference>
<evidence type="ECO:0000313" key="2">
    <source>
        <dbReference type="EMBL" id="RRG17635.1"/>
    </source>
</evidence>
<dbReference type="InterPro" id="IPR036390">
    <property type="entry name" value="WH_DNA-bd_sf"/>
</dbReference>
<feature type="domain" description="HTH marR-type" evidence="1">
    <location>
        <begin position="4"/>
        <end position="144"/>
    </location>
</feature>
<reference evidence="2 3" key="1">
    <citation type="submission" date="2018-10" db="EMBL/GenBank/DDBJ databases">
        <title>Draft genome sequence of Weissella viridescens UCO-SMC3.</title>
        <authorList>
            <person name="Garcia-Cancino A."/>
            <person name="Espinoza-Monje M."/>
            <person name="Albarracin L."/>
            <person name="Garcia-Castillo V."/>
            <person name="Campos-Martin J."/>
            <person name="Nakano Y."/>
            <person name="Guitierrez-Zamorano C."/>
            <person name="Ikeda-Ohtsubo W."/>
            <person name="Morita H."/>
            <person name="Kitazawa H."/>
            <person name="Villena J."/>
        </authorList>
    </citation>
    <scope>NUCLEOTIDE SEQUENCE [LARGE SCALE GENOMIC DNA]</scope>
    <source>
        <strain evidence="2 3">UCO-SMC3</strain>
    </source>
</reference>
<sequence>MTLNTDLLDSFGRLSQNRPFALTVKRQGQFLAHRNQEAGRGQLRLLHLLREHPDGLSNTDISEMLDIKPSSVSVMVKHLEHHHYIERIPNPRDKRSSLVKLSSDGHQQFQELAHFSDELSTAIFSGLSDSEKQDLILLLNKLTTFVNDLDWMEIQHIAQHHGWRPGMRQNKR</sequence>
<dbReference type="PANTHER" id="PTHR33164:SF43">
    <property type="entry name" value="HTH-TYPE TRANSCRIPTIONAL REPRESSOR YETL"/>
    <property type="match status" value="1"/>
</dbReference>
<dbReference type="InterPro" id="IPR036388">
    <property type="entry name" value="WH-like_DNA-bd_sf"/>
</dbReference>
<proteinExistence type="predicted"/>
<dbReference type="SUPFAM" id="SSF46785">
    <property type="entry name" value="Winged helix' DNA-binding domain"/>
    <property type="match status" value="1"/>
</dbReference>
<accession>A0A3P2RE21</accession>
<name>A0A3P2RE21_WEIVI</name>
<dbReference type="Gene3D" id="1.10.10.10">
    <property type="entry name" value="Winged helix-like DNA-binding domain superfamily/Winged helix DNA-binding domain"/>
    <property type="match status" value="1"/>
</dbReference>
<protein>
    <submittedName>
        <fullName evidence="2">MarR family transcriptional regulator</fullName>
    </submittedName>
</protein>
<evidence type="ECO:0000259" key="1">
    <source>
        <dbReference type="PROSITE" id="PS50995"/>
    </source>
</evidence>
<dbReference type="RefSeq" id="WP_124943594.1">
    <property type="nucleotide sequence ID" value="NZ_RHGY01000007.1"/>
</dbReference>
<dbReference type="InterPro" id="IPR000835">
    <property type="entry name" value="HTH_MarR-typ"/>
</dbReference>
<dbReference type="OrthoDB" id="3242809at2"/>
<dbReference type="InterPro" id="IPR039422">
    <property type="entry name" value="MarR/SlyA-like"/>
</dbReference>
<dbReference type="AlphaFoldDB" id="A0A3P2RE21"/>
<dbReference type="Proteomes" id="UP000275836">
    <property type="component" value="Unassembled WGS sequence"/>
</dbReference>
<dbReference type="GO" id="GO:0006950">
    <property type="term" value="P:response to stress"/>
    <property type="evidence" value="ECO:0007669"/>
    <property type="project" value="TreeGrafter"/>
</dbReference>
<dbReference type="EMBL" id="RHGY01000007">
    <property type="protein sequence ID" value="RRG17635.1"/>
    <property type="molecule type" value="Genomic_DNA"/>
</dbReference>
<evidence type="ECO:0000313" key="3">
    <source>
        <dbReference type="Proteomes" id="UP000275836"/>
    </source>
</evidence>